<gene>
    <name evidence="2" type="ORF">EVA_02559</name>
</gene>
<sequence length="276" mass="30194">MSPLWAWRTVFTSFAAIGLTCLLLSAYAFNEQDYVTGSTKPTTSMLRSFAQVLHNRNFVIFSLGDLFSGVSIAFFQTAMLYYITMLLNVPESRSFLVMLTAIAVALCLFPFVVGISRKRNKKEPLLVAGVVFTVVFTFIYFGDRIAARFPGHELLLGLVMGVVVAFPFAAINILPQSVLSDIIQQDSIENGVNREGIFSAVKTFIEKIASSVAMVIVSSVLAIGAAGGQSVGLQGVKLTGLCAGGFSLLSLLFFFLYNDRQVTQSIEQHRQNKEEL</sequence>
<dbReference type="InterPro" id="IPR039672">
    <property type="entry name" value="MFS_2"/>
</dbReference>
<feature type="transmembrane region" description="Helical" evidence="1">
    <location>
        <begin position="58"/>
        <end position="83"/>
    </location>
</feature>
<dbReference type="Pfam" id="PF13347">
    <property type="entry name" value="MFS_2"/>
    <property type="match status" value="1"/>
</dbReference>
<dbReference type="GO" id="GO:0015293">
    <property type="term" value="F:symporter activity"/>
    <property type="evidence" value="ECO:0007669"/>
    <property type="project" value="InterPro"/>
</dbReference>
<name>J9H5R5_9ZZZZ</name>
<reference evidence="2" key="1">
    <citation type="journal article" date="2012" name="PLoS ONE">
        <title>Gene sets for utilization of primary and secondary nutrition supplies in the distal gut of endangered iberian lynx.</title>
        <authorList>
            <person name="Alcaide M."/>
            <person name="Messina E."/>
            <person name="Richter M."/>
            <person name="Bargiela R."/>
            <person name="Peplies J."/>
            <person name="Huws S.A."/>
            <person name="Newbold C.J."/>
            <person name="Golyshin P.N."/>
            <person name="Simon M.A."/>
            <person name="Lopez G."/>
            <person name="Yakimov M.M."/>
            <person name="Ferrer M."/>
        </authorList>
    </citation>
    <scope>NUCLEOTIDE SEQUENCE</scope>
</reference>
<evidence type="ECO:0000256" key="1">
    <source>
        <dbReference type="SAM" id="Phobius"/>
    </source>
</evidence>
<dbReference type="PANTHER" id="PTHR11328">
    <property type="entry name" value="MAJOR FACILITATOR SUPERFAMILY DOMAIN-CONTAINING PROTEIN"/>
    <property type="match status" value="1"/>
</dbReference>
<feature type="transmembrane region" description="Helical" evidence="1">
    <location>
        <begin position="154"/>
        <end position="174"/>
    </location>
</feature>
<feature type="transmembrane region" description="Helical" evidence="1">
    <location>
        <begin position="125"/>
        <end position="142"/>
    </location>
</feature>
<protein>
    <submittedName>
        <fullName evidence="2">Major facilitator superfamily transporter protein</fullName>
    </submittedName>
</protein>
<dbReference type="GO" id="GO:0008643">
    <property type="term" value="P:carbohydrate transport"/>
    <property type="evidence" value="ECO:0007669"/>
    <property type="project" value="InterPro"/>
</dbReference>
<proteinExistence type="predicted"/>
<dbReference type="PANTHER" id="PTHR11328:SF24">
    <property type="entry name" value="MAJOR FACILITATOR SUPERFAMILY (MFS) PROFILE DOMAIN-CONTAINING PROTEIN"/>
    <property type="match status" value="1"/>
</dbReference>
<feature type="transmembrane region" description="Helical" evidence="1">
    <location>
        <begin position="95"/>
        <end position="113"/>
    </location>
</feature>
<accession>J9H5R5</accession>
<dbReference type="Gene3D" id="1.20.1250.20">
    <property type="entry name" value="MFS general substrate transporter like domains"/>
    <property type="match status" value="1"/>
</dbReference>
<organism evidence="2">
    <name type="scientific">gut metagenome</name>
    <dbReference type="NCBI Taxonomy" id="749906"/>
    <lineage>
        <taxon>unclassified sequences</taxon>
        <taxon>metagenomes</taxon>
        <taxon>organismal metagenomes</taxon>
    </lineage>
</organism>
<comment type="caution">
    <text evidence="2">The sequence shown here is derived from an EMBL/GenBank/DDBJ whole genome shotgun (WGS) entry which is preliminary data.</text>
</comment>
<dbReference type="AlphaFoldDB" id="J9H5R5"/>
<keyword evidence="1" id="KW-0472">Membrane</keyword>
<dbReference type="SUPFAM" id="SSF103473">
    <property type="entry name" value="MFS general substrate transporter"/>
    <property type="match status" value="1"/>
</dbReference>
<dbReference type="EMBL" id="AMCI01000416">
    <property type="protein sequence ID" value="EJX09330.1"/>
    <property type="molecule type" value="Genomic_DNA"/>
</dbReference>
<keyword evidence="1" id="KW-0812">Transmembrane</keyword>
<keyword evidence="1" id="KW-1133">Transmembrane helix</keyword>
<dbReference type="GO" id="GO:0005886">
    <property type="term" value="C:plasma membrane"/>
    <property type="evidence" value="ECO:0007669"/>
    <property type="project" value="TreeGrafter"/>
</dbReference>
<evidence type="ECO:0000313" key="2">
    <source>
        <dbReference type="EMBL" id="EJX09330.1"/>
    </source>
</evidence>
<feature type="transmembrane region" description="Helical" evidence="1">
    <location>
        <begin position="208"/>
        <end position="226"/>
    </location>
</feature>
<feature type="transmembrane region" description="Helical" evidence="1">
    <location>
        <begin position="6"/>
        <end position="29"/>
    </location>
</feature>
<feature type="transmembrane region" description="Helical" evidence="1">
    <location>
        <begin position="238"/>
        <end position="257"/>
    </location>
</feature>
<dbReference type="InterPro" id="IPR036259">
    <property type="entry name" value="MFS_trans_sf"/>
</dbReference>